<keyword evidence="2" id="KW-1185">Reference proteome</keyword>
<reference evidence="1" key="1">
    <citation type="submission" date="2018-05" db="EMBL/GenBank/DDBJ databases">
        <title>Draft genome of Mucuna pruriens seed.</title>
        <authorList>
            <person name="Nnadi N.E."/>
            <person name="Vos R."/>
            <person name="Hasami M.H."/>
            <person name="Devisetty U.K."/>
            <person name="Aguiy J.C."/>
        </authorList>
    </citation>
    <scope>NUCLEOTIDE SEQUENCE [LARGE SCALE GENOMIC DNA]</scope>
    <source>
        <strain evidence="1">JCA_2017</strain>
    </source>
</reference>
<feature type="non-terminal residue" evidence="1">
    <location>
        <position position="1"/>
    </location>
</feature>
<protein>
    <submittedName>
        <fullName evidence="1">Uncharacterized protein</fullName>
    </submittedName>
</protein>
<dbReference type="EMBL" id="QJKJ01003715">
    <property type="protein sequence ID" value="RDX97198.1"/>
    <property type="molecule type" value="Genomic_DNA"/>
</dbReference>
<name>A0A371H2Z5_MUCPR</name>
<gene>
    <name evidence="1" type="ORF">CR513_20057</name>
</gene>
<sequence length="118" mass="14373">LDLILYTEKLILYKTFKRFKLRNENVLHYRSWSSIYKSQSAIKDKKLLAKLIFIKYKDKGNIVEFIVEISNLAKWSHNKLIFHYVQKEKRLERDKNENVHFVSFPWNKKVKNIKDVVE</sequence>
<evidence type="ECO:0000313" key="1">
    <source>
        <dbReference type="EMBL" id="RDX97198.1"/>
    </source>
</evidence>
<dbReference type="Proteomes" id="UP000257109">
    <property type="component" value="Unassembled WGS sequence"/>
</dbReference>
<accession>A0A371H2Z5</accession>
<proteinExistence type="predicted"/>
<feature type="non-terminal residue" evidence="1">
    <location>
        <position position="118"/>
    </location>
</feature>
<evidence type="ECO:0000313" key="2">
    <source>
        <dbReference type="Proteomes" id="UP000257109"/>
    </source>
</evidence>
<comment type="caution">
    <text evidence="1">The sequence shown here is derived from an EMBL/GenBank/DDBJ whole genome shotgun (WGS) entry which is preliminary data.</text>
</comment>
<dbReference type="AlphaFoldDB" id="A0A371H2Z5"/>
<organism evidence="1 2">
    <name type="scientific">Mucuna pruriens</name>
    <name type="common">Velvet bean</name>
    <name type="synonym">Dolichos pruriens</name>
    <dbReference type="NCBI Taxonomy" id="157652"/>
    <lineage>
        <taxon>Eukaryota</taxon>
        <taxon>Viridiplantae</taxon>
        <taxon>Streptophyta</taxon>
        <taxon>Embryophyta</taxon>
        <taxon>Tracheophyta</taxon>
        <taxon>Spermatophyta</taxon>
        <taxon>Magnoliopsida</taxon>
        <taxon>eudicotyledons</taxon>
        <taxon>Gunneridae</taxon>
        <taxon>Pentapetalae</taxon>
        <taxon>rosids</taxon>
        <taxon>fabids</taxon>
        <taxon>Fabales</taxon>
        <taxon>Fabaceae</taxon>
        <taxon>Papilionoideae</taxon>
        <taxon>50 kb inversion clade</taxon>
        <taxon>NPAAA clade</taxon>
        <taxon>indigoferoid/millettioid clade</taxon>
        <taxon>Phaseoleae</taxon>
        <taxon>Mucuna</taxon>
    </lineage>
</organism>